<proteinExistence type="predicted"/>
<dbReference type="Proteomes" id="UP001218218">
    <property type="component" value="Unassembled WGS sequence"/>
</dbReference>
<accession>A0AAD6YZP5</accession>
<gene>
    <name evidence="2" type="ORF">DFH08DRAFT_827220</name>
</gene>
<sequence>MLSLRSGRLWHVERAKAFFPRTFIHSLDSEVSTYKDRHGKSRILLSIGRNWVTMRWDAIGCCARIKNGRENRVKTDRKASKTSQAADESLKDFNTMHPPTTYSRRDRLPSPQGNPMDRLSVAAEPVRIEMATDNQSLMGYVAETSVKALDRLCVARELAHGDALGDNSRIPMPEINRLQKPFIWNDLCTIGVCEVSTLQTPADLGHFPDVVQKSAHLIMQANNAMSLFSQSDYTPMPQLNANEMGMIGSGYYGQSQQYQQLLK</sequence>
<feature type="region of interest" description="Disordered" evidence="1">
    <location>
        <begin position="72"/>
        <end position="114"/>
    </location>
</feature>
<evidence type="ECO:0000313" key="2">
    <source>
        <dbReference type="EMBL" id="KAJ7301756.1"/>
    </source>
</evidence>
<keyword evidence="3" id="KW-1185">Reference proteome</keyword>
<evidence type="ECO:0000256" key="1">
    <source>
        <dbReference type="SAM" id="MobiDB-lite"/>
    </source>
</evidence>
<comment type="caution">
    <text evidence="2">The sequence shown here is derived from an EMBL/GenBank/DDBJ whole genome shotgun (WGS) entry which is preliminary data.</text>
</comment>
<protein>
    <submittedName>
        <fullName evidence="2">Uncharacterized protein</fullName>
    </submittedName>
</protein>
<reference evidence="2" key="1">
    <citation type="submission" date="2023-03" db="EMBL/GenBank/DDBJ databases">
        <title>Massive genome expansion in bonnet fungi (Mycena s.s.) driven by repeated elements and novel gene families across ecological guilds.</title>
        <authorList>
            <consortium name="Lawrence Berkeley National Laboratory"/>
            <person name="Harder C.B."/>
            <person name="Miyauchi S."/>
            <person name="Viragh M."/>
            <person name="Kuo A."/>
            <person name="Thoen E."/>
            <person name="Andreopoulos B."/>
            <person name="Lu D."/>
            <person name="Skrede I."/>
            <person name="Drula E."/>
            <person name="Henrissat B."/>
            <person name="Morin E."/>
            <person name="Kohler A."/>
            <person name="Barry K."/>
            <person name="LaButti K."/>
            <person name="Morin E."/>
            <person name="Salamov A."/>
            <person name="Lipzen A."/>
            <person name="Mereny Z."/>
            <person name="Hegedus B."/>
            <person name="Baldrian P."/>
            <person name="Stursova M."/>
            <person name="Weitz H."/>
            <person name="Taylor A."/>
            <person name="Grigoriev I.V."/>
            <person name="Nagy L.G."/>
            <person name="Martin F."/>
            <person name="Kauserud H."/>
        </authorList>
    </citation>
    <scope>NUCLEOTIDE SEQUENCE</scope>
    <source>
        <strain evidence="2">CBHHK002</strain>
    </source>
</reference>
<organism evidence="2 3">
    <name type="scientific">Mycena albidolilacea</name>
    <dbReference type="NCBI Taxonomy" id="1033008"/>
    <lineage>
        <taxon>Eukaryota</taxon>
        <taxon>Fungi</taxon>
        <taxon>Dikarya</taxon>
        <taxon>Basidiomycota</taxon>
        <taxon>Agaricomycotina</taxon>
        <taxon>Agaricomycetes</taxon>
        <taxon>Agaricomycetidae</taxon>
        <taxon>Agaricales</taxon>
        <taxon>Marasmiineae</taxon>
        <taxon>Mycenaceae</taxon>
        <taxon>Mycena</taxon>
    </lineage>
</organism>
<name>A0AAD6YZP5_9AGAR</name>
<dbReference type="EMBL" id="JARIHO010000127">
    <property type="protein sequence ID" value="KAJ7301756.1"/>
    <property type="molecule type" value="Genomic_DNA"/>
</dbReference>
<evidence type="ECO:0000313" key="3">
    <source>
        <dbReference type="Proteomes" id="UP001218218"/>
    </source>
</evidence>
<dbReference type="AlphaFoldDB" id="A0AAD6YZP5"/>